<dbReference type="InterPro" id="IPR036291">
    <property type="entry name" value="NAD(P)-bd_dom_sf"/>
</dbReference>
<comment type="similarity">
    <text evidence="1">Belongs to the myo-inositol 1-phosphate synthase family.</text>
</comment>
<evidence type="ECO:0000313" key="3">
    <source>
        <dbReference type="EMBL" id="AGS49419.1"/>
    </source>
</evidence>
<dbReference type="GO" id="GO:0008654">
    <property type="term" value="P:phospholipid biosynthetic process"/>
    <property type="evidence" value="ECO:0007669"/>
    <property type="project" value="InterPro"/>
</dbReference>
<dbReference type="PIRSF" id="PIRSF015578">
    <property type="entry name" value="Myoinos-ppht_syn"/>
    <property type="match status" value="1"/>
</dbReference>
<dbReference type="EC" id="5.5.1.4" evidence="3"/>
<dbReference type="InterPro" id="IPR013021">
    <property type="entry name" value="Myo-inos-1-P_Synthase_GAPDH"/>
</dbReference>
<dbReference type="Pfam" id="PF01658">
    <property type="entry name" value="Inos-1-P_synth"/>
    <property type="match status" value="1"/>
</dbReference>
<reference evidence="3" key="1">
    <citation type="journal article" date="2013" name="Proc. Natl. Acad. Sci. U.S.A.">
        <title>Mapping gene clusters within arrayed metagenomic libraries to expand the structural diversity of biomedically relevant natural products.</title>
        <authorList>
            <person name="Owen J.G."/>
            <person name="Reddy B.V."/>
            <person name="Ternei M.A."/>
            <person name="Charlop-Powers Z."/>
            <person name="Calle P.Y."/>
            <person name="Kim J.H."/>
            <person name="Brady S.F."/>
        </authorList>
    </citation>
    <scope>NUCLEOTIDE SEQUENCE</scope>
</reference>
<dbReference type="GO" id="GO:0004512">
    <property type="term" value="F:inositol-3-phosphate synthase activity"/>
    <property type="evidence" value="ECO:0007669"/>
    <property type="project" value="UniProtKB-EC"/>
</dbReference>
<name>S5UAR4_9BACT</name>
<dbReference type="SUPFAM" id="SSF55347">
    <property type="entry name" value="Glyceraldehyde-3-phosphate dehydrogenase-like, C-terminal domain"/>
    <property type="match status" value="1"/>
</dbReference>
<accession>S5UAR4</accession>
<organism evidence="3">
    <name type="scientific">uncultured bacterium esnapd4</name>
    <dbReference type="NCBI Taxonomy" id="1366610"/>
    <lineage>
        <taxon>Bacteria</taxon>
        <taxon>environmental samples</taxon>
    </lineage>
</organism>
<protein>
    <submittedName>
        <fullName evidence="3">Inositol-1-phosphate synthase</fullName>
        <ecNumber evidence="3">5.5.1.4</ecNumber>
    </submittedName>
</protein>
<keyword evidence="3" id="KW-0413">Isomerase</keyword>
<dbReference type="AlphaFoldDB" id="S5UAR4"/>
<proteinExistence type="inferred from homology"/>
<dbReference type="Gene3D" id="3.40.50.720">
    <property type="entry name" value="NAD(P)-binding Rossmann-like Domain"/>
    <property type="match status" value="1"/>
</dbReference>
<dbReference type="Gene3D" id="3.30.360.10">
    <property type="entry name" value="Dihydrodipicolinate Reductase, domain 2"/>
    <property type="match status" value="1"/>
</dbReference>
<sequence>MTTGVWLIGARGSLATTVACGLPALRRGLVPPTGCVTAALALGEVFPDWDDLVLGGHDIVATPLEKRAEQLVGDGVVPQHVFAAVRPELADVERALRPGYDPLTWPGSQADAVARLAADIEEFRAGHGLDRVVVVNVSSTEAPVAPRPEHADLTALDRALADPRDLVLPPSSVAAYAAVRAGCGYVDFTPSTGIRLPALTELARRAGLPFAGSDGKTGQTLVRSVLAPMFAARGLRVHSWAGTNLLGGGDGASLAAPDRAAAKLASKAGVLAADIDAPLHIDNVPSLGERKIAWDHVAFEGFLGARMSLQFTWDGYDSALAAPLVLDLARLVAGAHAVGETGPLSQLGFFFKDPLDSAEHNLFAQARALAEWAEELGGGEGPC</sequence>
<evidence type="ECO:0000256" key="1">
    <source>
        <dbReference type="ARBA" id="ARBA00010813"/>
    </source>
</evidence>
<evidence type="ECO:0000259" key="2">
    <source>
        <dbReference type="Pfam" id="PF01658"/>
    </source>
</evidence>
<dbReference type="SUPFAM" id="SSF51735">
    <property type="entry name" value="NAD(P)-binding Rossmann-fold domains"/>
    <property type="match status" value="1"/>
</dbReference>
<dbReference type="Pfam" id="PF07994">
    <property type="entry name" value="NAD_binding_5"/>
    <property type="match status" value="1"/>
</dbReference>
<dbReference type="EMBL" id="KF264542">
    <property type="protein sequence ID" value="AGS49419.1"/>
    <property type="molecule type" value="Genomic_DNA"/>
</dbReference>
<dbReference type="PANTHER" id="PTHR11510">
    <property type="entry name" value="MYO-INOSITOL-1 PHOSPHATE SYNTHASE"/>
    <property type="match status" value="1"/>
</dbReference>
<feature type="domain" description="Myo-inositol-1-phosphate synthase GAPDH-like" evidence="2">
    <location>
        <begin position="218"/>
        <end position="318"/>
    </location>
</feature>
<dbReference type="InterPro" id="IPR002587">
    <property type="entry name" value="Myo-inos-1-P_Synthase"/>
</dbReference>
<dbReference type="GO" id="GO:0006021">
    <property type="term" value="P:inositol biosynthetic process"/>
    <property type="evidence" value="ECO:0007669"/>
    <property type="project" value="InterPro"/>
</dbReference>